<evidence type="ECO:0000256" key="1">
    <source>
        <dbReference type="SAM" id="Phobius"/>
    </source>
</evidence>
<dbReference type="PANTHER" id="PTHR40446">
    <property type="entry name" value="N-ACETYLGLUCOSAMINE-1-PHOSPHODIESTER ALPHA-N-ACETYLGLUCOSAMINIDASE"/>
    <property type="match status" value="1"/>
</dbReference>
<dbReference type="RefSeq" id="WP_204817563.1">
    <property type="nucleotide sequence ID" value="NZ_JANHOF010000002.1"/>
</dbReference>
<organism evidence="3 4">
    <name type="scientific">Paenibacillus mendelii</name>
    <dbReference type="NCBI Taxonomy" id="206163"/>
    <lineage>
        <taxon>Bacteria</taxon>
        <taxon>Bacillati</taxon>
        <taxon>Bacillota</taxon>
        <taxon>Bacilli</taxon>
        <taxon>Bacillales</taxon>
        <taxon>Paenibacillaceae</taxon>
        <taxon>Paenibacillus</taxon>
    </lineage>
</organism>
<protein>
    <submittedName>
        <fullName evidence="3">Phosphodiester glycosidase family protein</fullName>
    </submittedName>
</protein>
<dbReference type="EMBL" id="JBHLVF010000047">
    <property type="protein sequence ID" value="MFC0395864.1"/>
    <property type="molecule type" value="Genomic_DNA"/>
</dbReference>
<evidence type="ECO:0000259" key="2">
    <source>
        <dbReference type="Pfam" id="PF09992"/>
    </source>
</evidence>
<gene>
    <name evidence="3" type="ORF">ACFFJ8_31385</name>
</gene>
<proteinExistence type="predicted"/>
<sequence length="359" mass="39157">MTLSVKQLNRFGLIVCAPFLGIFFWLTAANLSITLPEDVFPQVSAASEITFAASDTDKLTSSLDQAKQTAMSTAQSIKKSVALYNQTNADMSQIAQAASAQSGRPAMIYDRRITRQLGFASETVQSDNLTAQLFKIKAQNFTGYALKVKLKTPKAMQMVLGKDEFGQSETTLSAVKRHQAVAGVNAGGFADSGKKRYPLSTTVVNGKYVNGFEPTFKDLFFVGLNEDMELIGGNYRSKGQLDAQKPKFGASFVPVLMKNRVPQPIPAKWQISPKRAPRTVIANYKDNQLLFLVTDGYNENGNSGATLQEMQILLTRYGAIDGYNLDGGGSSSLIFNGRVVNKPSDGALRSLPTHFLFFK</sequence>
<dbReference type="Proteomes" id="UP001589818">
    <property type="component" value="Unassembled WGS sequence"/>
</dbReference>
<accession>A0ABV6JK50</accession>
<dbReference type="Pfam" id="PF09992">
    <property type="entry name" value="NAGPA"/>
    <property type="match status" value="1"/>
</dbReference>
<keyword evidence="1" id="KW-1133">Transmembrane helix</keyword>
<keyword evidence="1" id="KW-0472">Membrane</keyword>
<reference evidence="3 4" key="1">
    <citation type="submission" date="2024-09" db="EMBL/GenBank/DDBJ databases">
        <authorList>
            <person name="Sun Q."/>
            <person name="Mori K."/>
        </authorList>
    </citation>
    <scope>NUCLEOTIDE SEQUENCE [LARGE SCALE GENOMIC DNA]</scope>
    <source>
        <strain evidence="3 4">CCM 4839</strain>
    </source>
</reference>
<keyword evidence="3" id="KW-0326">Glycosidase</keyword>
<evidence type="ECO:0000313" key="4">
    <source>
        <dbReference type="Proteomes" id="UP001589818"/>
    </source>
</evidence>
<name>A0ABV6JK50_9BACL</name>
<dbReference type="PANTHER" id="PTHR40446:SF2">
    <property type="entry name" value="N-ACETYLGLUCOSAMINE-1-PHOSPHODIESTER ALPHA-N-ACETYLGLUCOSAMINIDASE"/>
    <property type="match status" value="1"/>
</dbReference>
<dbReference type="GO" id="GO:0016798">
    <property type="term" value="F:hydrolase activity, acting on glycosyl bonds"/>
    <property type="evidence" value="ECO:0007669"/>
    <property type="project" value="UniProtKB-KW"/>
</dbReference>
<dbReference type="InterPro" id="IPR018711">
    <property type="entry name" value="NAGPA"/>
</dbReference>
<comment type="caution">
    <text evidence="3">The sequence shown here is derived from an EMBL/GenBank/DDBJ whole genome shotgun (WGS) entry which is preliminary data.</text>
</comment>
<keyword evidence="1" id="KW-0812">Transmembrane</keyword>
<keyword evidence="4" id="KW-1185">Reference proteome</keyword>
<feature type="transmembrane region" description="Helical" evidence="1">
    <location>
        <begin position="12"/>
        <end position="33"/>
    </location>
</feature>
<evidence type="ECO:0000313" key="3">
    <source>
        <dbReference type="EMBL" id="MFC0395864.1"/>
    </source>
</evidence>
<feature type="domain" description="Phosphodiester glycosidase" evidence="2">
    <location>
        <begin position="179"/>
        <end position="358"/>
    </location>
</feature>
<keyword evidence="3" id="KW-0378">Hydrolase</keyword>